<dbReference type="Proteomes" id="UP000827092">
    <property type="component" value="Unassembled WGS sequence"/>
</dbReference>
<dbReference type="AlphaFoldDB" id="A0AAV6VIE8"/>
<keyword evidence="2" id="KW-1185">Reference proteome</keyword>
<name>A0AAV6VIE8_9ARAC</name>
<comment type="caution">
    <text evidence="1">The sequence shown here is derived from an EMBL/GenBank/DDBJ whole genome shotgun (WGS) entry which is preliminary data.</text>
</comment>
<organism evidence="1 2">
    <name type="scientific">Oedothorax gibbosus</name>
    <dbReference type="NCBI Taxonomy" id="931172"/>
    <lineage>
        <taxon>Eukaryota</taxon>
        <taxon>Metazoa</taxon>
        <taxon>Ecdysozoa</taxon>
        <taxon>Arthropoda</taxon>
        <taxon>Chelicerata</taxon>
        <taxon>Arachnida</taxon>
        <taxon>Araneae</taxon>
        <taxon>Araneomorphae</taxon>
        <taxon>Entelegynae</taxon>
        <taxon>Araneoidea</taxon>
        <taxon>Linyphiidae</taxon>
        <taxon>Erigoninae</taxon>
        <taxon>Oedothorax</taxon>
    </lineage>
</organism>
<gene>
    <name evidence="1" type="ORF">JTE90_004988</name>
</gene>
<reference evidence="1 2" key="1">
    <citation type="journal article" date="2022" name="Nat. Ecol. Evol.">
        <title>A masculinizing supergene underlies an exaggerated male reproductive morph in a spider.</title>
        <authorList>
            <person name="Hendrickx F."/>
            <person name="De Corte Z."/>
            <person name="Sonet G."/>
            <person name="Van Belleghem S.M."/>
            <person name="Kostlbacher S."/>
            <person name="Vangestel C."/>
        </authorList>
    </citation>
    <scope>NUCLEOTIDE SEQUENCE [LARGE SCALE GENOMIC DNA]</scope>
    <source>
        <strain evidence="1">W744_W776</strain>
    </source>
</reference>
<dbReference type="EMBL" id="JAFNEN010000082">
    <property type="protein sequence ID" value="KAG8195654.1"/>
    <property type="molecule type" value="Genomic_DNA"/>
</dbReference>
<accession>A0AAV6VIE8</accession>
<proteinExistence type="predicted"/>
<evidence type="ECO:0000313" key="2">
    <source>
        <dbReference type="Proteomes" id="UP000827092"/>
    </source>
</evidence>
<evidence type="ECO:0000313" key="1">
    <source>
        <dbReference type="EMBL" id="KAG8195654.1"/>
    </source>
</evidence>
<protein>
    <submittedName>
        <fullName evidence="1">Uncharacterized protein</fullName>
    </submittedName>
</protein>
<sequence>MIRFGFSYSSMIRFDLFFLSDLWYSTFWNMLALSVKVGDSAIESMGRDPLALSVSSSKSHSSAVLQLLLWSSVRPESHSPW</sequence>